<organism evidence="9 10">
    <name type="scientific">Streptomyces niveiscabiei</name>
    <dbReference type="NCBI Taxonomy" id="164115"/>
    <lineage>
        <taxon>Bacteria</taxon>
        <taxon>Bacillati</taxon>
        <taxon>Actinomycetota</taxon>
        <taxon>Actinomycetes</taxon>
        <taxon>Kitasatosporales</taxon>
        <taxon>Streptomycetaceae</taxon>
        <taxon>Streptomyces</taxon>
    </lineage>
</organism>
<evidence type="ECO:0000256" key="4">
    <source>
        <dbReference type="ARBA" id="ARBA00022519"/>
    </source>
</evidence>
<keyword evidence="6 8" id="KW-1133">Transmembrane helix</keyword>
<feature type="transmembrane region" description="Helical" evidence="8">
    <location>
        <begin position="56"/>
        <end position="77"/>
    </location>
</feature>
<reference evidence="9 10" key="1">
    <citation type="submission" date="2024-12" db="EMBL/GenBank/DDBJ databases">
        <title>Forecasting of Potato common scab and diversities of Pathogenic streptomyces spp. in china.</title>
        <authorList>
            <person name="Handique U."/>
            <person name="Wu J."/>
        </authorList>
    </citation>
    <scope>NUCLEOTIDE SEQUENCE [LARGE SCALE GENOMIC DNA]</scope>
    <source>
        <strain evidence="9 10">ZRIMU1530</strain>
    </source>
</reference>
<evidence type="ECO:0000256" key="7">
    <source>
        <dbReference type="ARBA" id="ARBA00023136"/>
    </source>
</evidence>
<dbReference type="EMBL" id="JBJVNI010000184">
    <property type="protein sequence ID" value="MFM9616197.1"/>
    <property type="molecule type" value="Genomic_DNA"/>
</dbReference>
<keyword evidence="10" id="KW-1185">Reference proteome</keyword>
<keyword evidence="5 8" id="KW-0812">Transmembrane</keyword>
<comment type="caution">
    <text evidence="9">The sequence shown here is derived from an EMBL/GenBank/DDBJ whole genome shotgun (WGS) entry which is preliminary data.</text>
</comment>
<dbReference type="PANTHER" id="PTHR43357:SF4">
    <property type="entry name" value="INNER MEMBRANE ABC TRANSPORTER PERMEASE PROTEIN YDCV"/>
    <property type="match status" value="1"/>
</dbReference>
<evidence type="ECO:0000256" key="5">
    <source>
        <dbReference type="ARBA" id="ARBA00022692"/>
    </source>
</evidence>
<evidence type="ECO:0000256" key="1">
    <source>
        <dbReference type="ARBA" id="ARBA00004429"/>
    </source>
</evidence>
<dbReference type="InterPro" id="IPR035906">
    <property type="entry name" value="MetI-like_sf"/>
</dbReference>
<evidence type="ECO:0000256" key="8">
    <source>
        <dbReference type="SAM" id="Phobius"/>
    </source>
</evidence>
<dbReference type="SUPFAM" id="SSF161098">
    <property type="entry name" value="MetI-like"/>
    <property type="match status" value="1"/>
</dbReference>
<dbReference type="Proteomes" id="UP001631957">
    <property type="component" value="Unassembled WGS sequence"/>
</dbReference>
<accession>A0ABW9I9X3</accession>
<protein>
    <submittedName>
        <fullName evidence="9">ABC transporter permease</fullName>
    </submittedName>
</protein>
<feature type="non-terminal residue" evidence="9">
    <location>
        <position position="78"/>
    </location>
</feature>
<proteinExistence type="predicted"/>
<sequence length="78" mass="8391">MTRIIAWLAAAFLLLPLLVVIPISFTPERYLSLPTDSVSLRHYGSLVSDGRWSKSIVDSLLVGIGAMVLATVMGTAFA</sequence>
<keyword evidence="3" id="KW-1003">Cell membrane</keyword>
<keyword evidence="2" id="KW-0813">Transport</keyword>
<evidence type="ECO:0000313" key="9">
    <source>
        <dbReference type="EMBL" id="MFM9616197.1"/>
    </source>
</evidence>
<evidence type="ECO:0000256" key="2">
    <source>
        <dbReference type="ARBA" id="ARBA00022448"/>
    </source>
</evidence>
<dbReference type="PANTHER" id="PTHR43357">
    <property type="entry name" value="INNER MEMBRANE ABC TRANSPORTER PERMEASE PROTEIN YDCV"/>
    <property type="match status" value="1"/>
</dbReference>
<evidence type="ECO:0000313" key="10">
    <source>
        <dbReference type="Proteomes" id="UP001631957"/>
    </source>
</evidence>
<name>A0ABW9I9X3_9ACTN</name>
<evidence type="ECO:0000256" key="3">
    <source>
        <dbReference type="ARBA" id="ARBA00022475"/>
    </source>
</evidence>
<dbReference type="Gene3D" id="1.10.3720.10">
    <property type="entry name" value="MetI-like"/>
    <property type="match status" value="1"/>
</dbReference>
<gene>
    <name evidence="9" type="ORF">ACKI18_47310</name>
</gene>
<comment type="subcellular location">
    <subcellularLocation>
        <location evidence="1">Cell inner membrane</location>
        <topology evidence="1">Multi-pass membrane protein</topology>
    </subcellularLocation>
</comment>
<keyword evidence="7 8" id="KW-0472">Membrane</keyword>
<evidence type="ECO:0000256" key="6">
    <source>
        <dbReference type="ARBA" id="ARBA00022989"/>
    </source>
</evidence>
<keyword evidence="4" id="KW-0997">Cell inner membrane</keyword>